<dbReference type="GO" id="GO:0004535">
    <property type="term" value="F:poly(A)-specific ribonuclease activity"/>
    <property type="evidence" value="ECO:0007669"/>
    <property type="project" value="TreeGrafter"/>
</dbReference>
<feature type="domain" description="USP" evidence="15">
    <location>
        <begin position="1713"/>
        <end position="2052"/>
    </location>
</feature>
<dbReference type="Pfam" id="PF10428">
    <property type="entry name" value="SOG2"/>
    <property type="match status" value="1"/>
</dbReference>
<feature type="region of interest" description="Disordered" evidence="14">
    <location>
        <begin position="236"/>
        <end position="293"/>
    </location>
</feature>
<dbReference type="InterPro" id="IPR032675">
    <property type="entry name" value="LRR_dom_sf"/>
</dbReference>
<name>A0A8H4VMT7_9AGAR</name>
<dbReference type="InterPro" id="IPR020946">
    <property type="entry name" value="Flavin_mOase-like"/>
</dbReference>
<keyword evidence="12" id="KW-0269">Exonuclease</keyword>
<dbReference type="InterPro" id="IPR036188">
    <property type="entry name" value="FAD/NAD-bd_sf"/>
</dbReference>
<dbReference type="InterPro" id="IPR001611">
    <property type="entry name" value="Leu-rich_rpt"/>
</dbReference>
<keyword evidence="13" id="KW-0560">Oxidoreductase</keyword>
<accession>A0A8H4VMT7</accession>
<dbReference type="GO" id="GO:0031251">
    <property type="term" value="C:PAN complex"/>
    <property type="evidence" value="ECO:0007669"/>
    <property type="project" value="TreeGrafter"/>
</dbReference>
<dbReference type="Pfam" id="PF13423">
    <property type="entry name" value="UCH_1"/>
    <property type="match status" value="1"/>
</dbReference>
<dbReference type="Gene3D" id="2.130.10.10">
    <property type="entry name" value="YVTN repeat-like/Quinoprotein amine dehydrogenase"/>
    <property type="match status" value="1"/>
</dbReference>
<dbReference type="Proteomes" id="UP000521872">
    <property type="component" value="Unassembled WGS sequence"/>
</dbReference>
<dbReference type="InterPro" id="IPR028881">
    <property type="entry name" value="PAN2_UCH_dom"/>
</dbReference>
<dbReference type="SMART" id="SM00369">
    <property type="entry name" value="LRR_TYP"/>
    <property type="match status" value="3"/>
</dbReference>
<keyword evidence="17" id="KW-1185">Reference proteome</keyword>
<dbReference type="InterPro" id="IPR019487">
    <property type="entry name" value="RAM_signalling_pathway_SOG2"/>
</dbReference>
<dbReference type="Pfam" id="PF23598">
    <property type="entry name" value="LRR_14"/>
    <property type="match status" value="1"/>
</dbReference>
<dbReference type="SMART" id="SM00479">
    <property type="entry name" value="EXOIII"/>
    <property type="match status" value="1"/>
</dbReference>
<dbReference type="Gene3D" id="3.50.50.60">
    <property type="entry name" value="FAD/NAD(P)-binding domain"/>
    <property type="match status" value="1"/>
</dbReference>
<evidence type="ECO:0000256" key="13">
    <source>
        <dbReference type="ARBA" id="ARBA00023002"/>
    </source>
</evidence>
<sequence length="2320" mass="260370">MSARDEDERNSSPYPRPLSSAQIADAVRRSSDAGATIILSKLRISDIGALEAEELASAGGHLRQEAGSVVERLALASNRLYQLPQEFALFTKLRYLNLKHNAFTVFPDVLTRMACLDTLDISHNKIQSLPQRPGNLIQLKVLCLSRNKIQRLPSYIAQFRDLEVLQLDRNPIDWSSELAPVDDLENPDNMRNWIRNLQASLEREQWTNSSEYDDSGYGERMEWDFVSQSPAATWRFPPRNDSLEALPTPHAKSFSIDSKNSGTSLEESLGLSRSNGRSLYNTSASEYQDKQGDRFTEITQEDSYTASPISTGHYEEAPEKELSHFRASSQGSTSQRQKQSWNALRDHANPSSNMEKDPSSSFTHSMKTPEDTAFSSSVLPFIGPHSQELQDSRTFPFVAAERNSYFRRSASVTIHENVPKVLIALLECARSILFAAGQLYQTLEQFAIQITDGRSLSMFKKVLEPANMHMLHLIRSLDRFDDVSQKVIPSPAVCRGLVESSRDTISTLRKAVTLLVKQLGAQGTTDPRYMRWLVLELYAITSELSCAWQAMAPEVEILKPFLYGSTFLNHSVLSSISSTYSDGSIPNVRLRSMDPSFGAGVGRTRTARRHAGSFSSKDVEIGKELPSYDLVPSMAGGLATHTPTLRTPKRQATLPILTTSTPSSSSFPYNPTYQNIHHSRHASQGSLLSSSSVVPLGSPALSTVSINNDVLHTIRSAVDISALVWDGLEESMHDTMSGEDNQGSLSSMLEEARSMTKKLSHHLVEPSQNDDVGKRILREDVRSFLKVWFISICQTQDLPIQGYHSTIEHTEKSGFTALNADSDHPDHLTLDEYVSYLEDYARNFGLNERIQYNCKVTNIERSSGKHIVSFVRRIHQANSTNDESRDAEWTSTPETIVADCVAICAGLHVTPSIPSIPGVDYVLNAKVKTGENTPVAFHSVDYKKRSQLEGRRVLVLGTGETGMDIAYEAVKAGAKEVVLCSRAGFLSFPKALNDFEIFGIKFNSKTPVPIDSLITNLAETAYVHPWIARSHIRWFISDFVIKHVLWLLTGTQAGCNQWVGELEPKRLGRAYVFLNKSHKAMPYINRPYRHRPWYLERISRYSDPPEDSPPHTDFVVNLAPFPTHFTPDGRPVFPLSKRKDSIRINKMDIRPDAIVYATGYTQEFPYFDKKSGYPRPKDADLRNITKTGEETIAFIGYVRPGVGAIPPLAEMQTFFWISLLKKRISLPLSPPHYHLLTPENARIQYGVDHSSYMSTLAKDINAAPSLFQLWSEYGTKVLICYCFGAAFTTFYRLVGPFRSPSASQIVKTELWETITRRGVIGNITMGLIPMLFYLTLNLGAYSVDTVWQILRFACASSFLVASLDTLEMVFLSPATGAAIRKVSTTAILTELHLSHSMIISGSADGYVRVHDPRTGMGRTTASENFVKAHARSVQALETSGNFVFTIGMGERQSRPFLDPLVKVYDLRTMKPLPPIPFTAGPAFIHAVPNKTSSLAVISNQGLVNIVDASNPSASNEFYQLDVPSYITASAISPTATYMAFGDAEGVVHLLSQADGEIPFNGFEGQPVPWADAPAPLEEEIVWTPSTPLNSIGMPYFDTQLLSAWPSTLHSRGFGVSSPPRIPPQILATMKYNENIAYAPLPKELRGRRNVTSTVPRKEIGRFRSGKPGTDEDPNSFDHDSDEIPRLYRRVEIEYSKFGIEDFDFGFYNKTHLSGLETHILQSYTNSLIQVMHYVLPIRQLTKAHITINCPREHCLLCELGFVSRMLEDAHGTNCQASNFCKTVGVLAQASNAIELMDYGREGIEIDYGQKIQTFHRFLVDHLSNEGRETHVLSFTSSSLSQEASPMSHLLGLNGKNVVICSNCKVMQEKHHLSHVVDLIYPKRSTTNMNQAVPDFSDIVRSTLFRQITNKTVCYSCKQSAFHFSRRSVSSRQLPHILAINASVYSDEHFAYWQDGRNSTFLQPHITLRGQVNGVDDPEEVEYVLRALVVKITRKNRKSHLVSLVKVPESERAHDPSPWYLFNDFAVTNISQEEALSFRENWKVPAIVYYERVDIKDTVKFDNKTYKLDPSILMMDTSISINRDRNLIKHELLRQDELPQPGTLVAIDAEFVSMQQEETEFRSDGTKKVLRPARLSLARVSVLRGNGPRAGVPLIDDHIHTSEIIVDYLTEFSGIRFGDLDPLLSKYTLTPLKIVYKKLRCLVDRGCIFIGHGLSKDFRIINIYVPPEQVIDTVDLYFIKGRQRRLSLRFLSWYILGEHIQTDTHDSIEDARSALRLYDAFQEFEDRGVFDEKLEEIYREGRSLGFKPPTLTDAPNLEGAS</sequence>
<comment type="caution">
    <text evidence="16">The sequence shown here is derived from an EMBL/GenBank/DDBJ whole genome shotgun (WGS) entry which is preliminary data.</text>
</comment>
<feature type="region of interest" description="Disordered" evidence="14">
    <location>
        <begin position="1647"/>
        <end position="1680"/>
    </location>
</feature>
<dbReference type="GO" id="GO:0000289">
    <property type="term" value="P:nuclear-transcribed mRNA poly(A) tail shortening"/>
    <property type="evidence" value="ECO:0007669"/>
    <property type="project" value="TreeGrafter"/>
</dbReference>
<dbReference type="Pfam" id="PF20770">
    <property type="entry name" value="PAN2_N"/>
    <property type="match status" value="1"/>
</dbReference>
<dbReference type="GO" id="GO:0050660">
    <property type="term" value="F:flavin adenine dinucleotide binding"/>
    <property type="evidence" value="ECO:0007669"/>
    <property type="project" value="InterPro"/>
</dbReference>
<gene>
    <name evidence="16" type="ORF">D9613_002949</name>
</gene>
<keyword evidence="8" id="KW-0479">Metal-binding</keyword>
<evidence type="ECO:0000256" key="4">
    <source>
        <dbReference type="ARBA" id="ARBA00022614"/>
    </source>
</evidence>
<dbReference type="InterPro" id="IPR048841">
    <property type="entry name" value="PAN2_N"/>
</dbReference>
<dbReference type="InterPro" id="IPR055414">
    <property type="entry name" value="LRR_R13L4/SHOC2-like"/>
</dbReference>
<feature type="compositionally biased region" description="Low complexity" evidence="14">
    <location>
        <begin position="260"/>
        <end position="279"/>
    </location>
</feature>
<evidence type="ECO:0000256" key="2">
    <source>
        <dbReference type="ARBA" id="ARBA00022490"/>
    </source>
</evidence>
<evidence type="ECO:0000313" key="16">
    <source>
        <dbReference type="EMBL" id="KAF4615387.1"/>
    </source>
</evidence>
<dbReference type="GO" id="GO:0000932">
    <property type="term" value="C:P-body"/>
    <property type="evidence" value="ECO:0007669"/>
    <property type="project" value="TreeGrafter"/>
</dbReference>
<dbReference type="Pfam" id="PF00929">
    <property type="entry name" value="RNase_T"/>
    <property type="match status" value="1"/>
</dbReference>
<keyword evidence="11" id="KW-0274">FAD</keyword>
<dbReference type="SUPFAM" id="SSF53098">
    <property type="entry name" value="Ribonuclease H-like"/>
    <property type="match status" value="1"/>
</dbReference>
<evidence type="ECO:0000259" key="15">
    <source>
        <dbReference type="PROSITE" id="PS50235"/>
    </source>
</evidence>
<dbReference type="InterPro" id="IPR015943">
    <property type="entry name" value="WD40/YVTN_repeat-like_dom_sf"/>
</dbReference>
<evidence type="ECO:0000256" key="12">
    <source>
        <dbReference type="ARBA" id="ARBA00022839"/>
    </source>
</evidence>
<evidence type="ECO:0000256" key="9">
    <source>
        <dbReference type="ARBA" id="ARBA00022737"/>
    </source>
</evidence>
<dbReference type="PROSITE" id="PS50235">
    <property type="entry name" value="USP_3"/>
    <property type="match status" value="1"/>
</dbReference>
<dbReference type="Gene3D" id="3.80.10.10">
    <property type="entry name" value="Ribonuclease Inhibitor"/>
    <property type="match status" value="1"/>
</dbReference>
<keyword evidence="10" id="KW-0378">Hydrolase</keyword>
<keyword evidence="6" id="KW-0507">mRNA processing</keyword>
<dbReference type="GO" id="GO:0050661">
    <property type="term" value="F:NADP binding"/>
    <property type="evidence" value="ECO:0007669"/>
    <property type="project" value="InterPro"/>
</dbReference>
<dbReference type="InterPro" id="IPR036322">
    <property type="entry name" value="WD40_repeat_dom_sf"/>
</dbReference>
<evidence type="ECO:0000256" key="8">
    <source>
        <dbReference type="ARBA" id="ARBA00022723"/>
    </source>
</evidence>
<keyword evidence="5" id="KW-0285">Flavoprotein</keyword>
<feature type="compositionally biased region" description="Polar residues" evidence="14">
    <location>
        <begin position="326"/>
        <end position="342"/>
    </location>
</feature>
<protein>
    <recommendedName>
        <fullName evidence="15">USP domain-containing protein</fullName>
    </recommendedName>
</protein>
<evidence type="ECO:0000256" key="6">
    <source>
        <dbReference type="ARBA" id="ARBA00022664"/>
    </source>
</evidence>
<dbReference type="GO" id="GO:0004499">
    <property type="term" value="F:N,N-dimethylaniline monooxygenase activity"/>
    <property type="evidence" value="ECO:0007669"/>
    <property type="project" value="InterPro"/>
</dbReference>
<evidence type="ECO:0000256" key="1">
    <source>
        <dbReference type="ARBA" id="ARBA00004496"/>
    </source>
</evidence>
<comment type="subcellular location">
    <subcellularLocation>
        <location evidence="1">Cytoplasm</location>
    </subcellularLocation>
</comment>
<dbReference type="InterPro" id="IPR038765">
    <property type="entry name" value="Papain-like_cys_pep_sf"/>
</dbReference>
<feature type="region of interest" description="Disordered" evidence="14">
    <location>
        <begin position="1"/>
        <end position="20"/>
    </location>
</feature>
<dbReference type="InterPro" id="IPR012337">
    <property type="entry name" value="RNaseH-like_sf"/>
</dbReference>
<evidence type="ECO:0000256" key="10">
    <source>
        <dbReference type="ARBA" id="ARBA00022801"/>
    </source>
</evidence>
<dbReference type="EMBL" id="JAACJL010000044">
    <property type="protein sequence ID" value="KAF4615387.1"/>
    <property type="molecule type" value="Genomic_DNA"/>
</dbReference>
<keyword evidence="9" id="KW-0677">Repeat</keyword>
<dbReference type="FunFam" id="3.30.420.10:FF:000028">
    <property type="entry name" value="PAN2-PAN3 deadenylation complex catalytic subunit PAN2"/>
    <property type="match status" value="1"/>
</dbReference>
<dbReference type="Gene3D" id="3.90.70.10">
    <property type="entry name" value="Cysteine proteinases"/>
    <property type="match status" value="1"/>
</dbReference>
<dbReference type="SUPFAM" id="SSF52075">
    <property type="entry name" value="Outer arm dynein light chain 1"/>
    <property type="match status" value="1"/>
</dbReference>
<dbReference type="PROSITE" id="PS51450">
    <property type="entry name" value="LRR"/>
    <property type="match status" value="2"/>
</dbReference>
<keyword evidence="4" id="KW-0433">Leucine-rich repeat</keyword>
<evidence type="ECO:0000313" key="17">
    <source>
        <dbReference type="Proteomes" id="UP000521872"/>
    </source>
</evidence>
<feature type="compositionally biased region" description="Basic and acidic residues" evidence="14">
    <location>
        <begin position="1"/>
        <end position="10"/>
    </location>
</feature>
<dbReference type="CDD" id="cd06143">
    <property type="entry name" value="PAN2_exo"/>
    <property type="match status" value="1"/>
</dbReference>
<dbReference type="InterPro" id="IPR028889">
    <property type="entry name" value="USP"/>
</dbReference>
<dbReference type="Gene3D" id="3.30.420.10">
    <property type="entry name" value="Ribonuclease H-like superfamily/Ribonuclease H"/>
    <property type="match status" value="1"/>
</dbReference>
<proteinExistence type="predicted"/>
<feature type="compositionally biased region" description="Basic and acidic residues" evidence="14">
    <location>
        <begin position="344"/>
        <end position="358"/>
    </location>
</feature>
<dbReference type="GO" id="GO:0003676">
    <property type="term" value="F:nucleic acid binding"/>
    <property type="evidence" value="ECO:0007669"/>
    <property type="project" value="InterPro"/>
</dbReference>
<evidence type="ECO:0000256" key="14">
    <source>
        <dbReference type="SAM" id="MobiDB-lite"/>
    </source>
</evidence>
<reference evidence="16 17" key="1">
    <citation type="submission" date="2019-12" db="EMBL/GenBank/DDBJ databases">
        <authorList>
            <person name="Floudas D."/>
            <person name="Bentzer J."/>
            <person name="Ahren D."/>
            <person name="Johansson T."/>
            <person name="Persson P."/>
            <person name="Tunlid A."/>
        </authorList>
    </citation>
    <scope>NUCLEOTIDE SEQUENCE [LARGE SCALE GENOMIC DNA]</scope>
    <source>
        <strain evidence="16 17">CBS 102.39</strain>
    </source>
</reference>
<dbReference type="InterPro" id="IPR050785">
    <property type="entry name" value="PAN2-PAN3_catalytic_subunit"/>
</dbReference>
<dbReference type="GO" id="GO:0046872">
    <property type="term" value="F:metal ion binding"/>
    <property type="evidence" value="ECO:0007669"/>
    <property type="project" value="UniProtKB-KW"/>
</dbReference>
<dbReference type="Pfam" id="PF00743">
    <property type="entry name" value="FMO-like"/>
    <property type="match status" value="2"/>
</dbReference>
<dbReference type="SUPFAM" id="SSF54001">
    <property type="entry name" value="Cysteine proteinases"/>
    <property type="match status" value="1"/>
</dbReference>
<evidence type="ECO:0000256" key="5">
    <source>
        <dbReference type="ARBA" id="ARBA00022630"/>
    </source>
</evidence>
<dbReference type="PANTHER" id="PTHR15728">
    <property type="entry name" value="DEADENYLATION COMPLEX CATALYTIC SUBUNIT PAN2"/>
    <property type="match status" value="1"/>
</dbReference>
<keyword evidence="3" id="KW-0853">WD repeat</keyword>
<evidence type="ECO:0000256" key="3">
    <source>
        <dbReference type="ARBA" id="ARBA00022574"/>
    </source>
</evidence>
<evidence type="ECO:0000256" key="7">
    <source>
        <dbReference type="ARBA" id="ARBA00022722"/>
    </source>
</evidence>
<dbReference type="PANTHER" id="PTHR15728:SF0">
    <property type="entry name" value="PAN2-PAN3 DEADENYLATION COMPLEX CATALYTIC SUBUNIT PAN2"/>
    <property type="match status" value="1"/>
</dbReference>
<dbReference type="InterPro" id="IPR003591">
    <property type="entry name" value="Leu-rich_rpt_typical-subtyp"/>
</dbReference>
<keyword evidence="2" id="KW-0963">Cytoplasm</keyword>
<evidence type="ECO:0000256" key="11">
    <source>
        <dbReference type="ARBA" id="ARBA00022827"/>
    </source>
</evidence>
<dbReference type="InterPro" id="IPR013520">
    <property type="entry name" value="Ribonucl_H"/>
</dbReference>
<organism evidence="16 17">
    <name type="scientific">Agrocybe pediades</name>
    <dbReference type="NCBI Taxonomy" id="84607"/>
    <lineage>
        <taxon>Eukaryota</taxon>
        <taxon>Fungi</taxon>
        <taxon>Dikarya</taxon>
        <taxon>Basidiomycota</taxon>
        <taxon>Agaricomycotina</taxon>
        <taxon>Agaricomycetes</taxon>
        <taxon>Agaricomycetidae</taxon>
        <taxon>Agaricales</taxon>
        <taxon>Agaricineae</taxon>
        <taxon>Strophariaceae</taxon>
        <taxon>Agrocybe</taxon>
    </lineage>
</organism>
<dbReference type="SUPFAM" id="SSF51905">
    <property type="entry name" value="FAD/NAD(P)-binding domain"/>
    <property type="match status" value="2"/>
</dbReference>
<dbReference type="GO" id="GO:0006397">
    <property type="term" value="P:mRNA processing"/>
    <property type="evidence" value="ECO:0007669"/>
    <property type="project" value="UniProtKB-KW"/>
</dbReference>
<keyword evidence="7" id="KW-0540">Nuclease</keyword>
<feature type="region of interest" description="Disordered" evidence="14">
    <location>
        <begin position="316"/>
        <end position="369"/>
    </location>
</feature>
<dbReference type="SUPFAM" id="SSF50978">
    <property type="entry name" value="WD40 repeat-like"/>
    <property type="match status" value="1"/>
</dbReference>
<dbReference type="InterPro" id="IPR036397">
    <property type="entry name" value="RNaseH_sf"/>
</dbReference>